<protein>
    <submittedName>
        <fullName evidence="1">Uncharacterized protein</fullName>
    </submittedName>
</protein>
<dbReference type="PANTHER" id="PTHR35834:SF3">
    <property type="entry name" value="ARM REPEAT SUPERFAMILY PROTEIN"/>
    <property type="match status" value="1"/>
</dbReference>
<proteinExistence type="predicted"/>
<dbReference type="PANTHER" id="PTHR35834">
    <property type="entry name" value="ARMADILLO-TYPE FOLD PROTEIN-RELATED"/>
    <property type="match status" value="1"/>
</dbReference>
<gene>
    <name evidence="1" type="ORF">SAY86_002796</name>
</gene>
<keyword evidence="2" id="KW-1185">Reference proteome</keyword>
<dbReference type="EMBL" id="JAXQNO010000013">
    <property type="protein sequence ID" value="KAK4786107.1"/>
    <property type="molecule type" value="Genomic_DNA"/>
</dbReference>
<reference evidence="1 2" key="1">
    <citation type="journal article" date="2023" name="Hortic Res">
        <title>Pangenome of water caltrop reveals structural variations and asymmetric subgenome divergence after allopolyploidization.</title>
        <authorList>
            <person name="Zhang X."/>
            <person name="Chen Y."/>
            <person name="Wang L."/>
            <person name="Yuan Y."/>
            <person name="Fang M."/>
            <person name="Shi L."/>
            <person name="Lu R."/>
            <person name="Comes H.P."/>
            <person name="Ma Y."/>
            <person name="Chen Y."/>
            <person name="Huang G."/>
            <person name="Zhou Y."/>
            <person name="Zheng Z."/>
            <person name="Qiu Y."/>
        </authorList>
    </citation>
    <scope>NUCLEOTIDE SEQUENCE [LARGE SCALE GENOMIC DNA]</scope>
    <source>
        <strain evidence="1">F231</strain>
    </source>
</reference>
<accession>A0AAN7R1C1</accession>
<name>A0AAN7R1C1_TRANT</name>
<organism evidence="1 2">
    <name type="scientific">Trapa natans</name>
    <name type="common">Water chestnut</name>
    <dbReference type="NCBI Taxonomy" id="22666"/>
    <lineage>
        <taxon>Eukaryota</taxon>
        <taxon>Viridiplantae</taxon>
        <taxon>Streptophyta</taxon>
        <taxon>Embryophyta</taxon>
        <taxon>Tracheophyta</taxon>
        <taxon>Spermatophyta</taxon>
        <taxon>Magnoliopsida</taxon>
        <taxon>eudicotyledons</taxon>
        <taxon>Gunneridae</taxon>
        <taxon>Pentapetalae</taxon>
        <taxon>rosids</taxon>
        <taxon>malvids</taxon>
        <taxon>Myrtales</taxon>
        <taxon>Lythraceae</taxon>
        <taxon>Trapa</taxon>
    </lineage>
</organism>
<dbReference type="AlphaFoldDB" id="A0AAN7R1C1"/>
<comment type="caution">
    <text evidence="1">The sequence shown here is derived from an EMBL/GenBank/DDBJ whole genome shotgun (WGS) entry which is preliminary data.</text>
</comment>
<evidence type="ECO:0000313" key="1">
    <source>
        <dbReference type="EMBL" id="KAK4786107.1"/>
    </source>
</evidence>
<sequence length="378" mass="42290">MEDDNNQNHTPQKKELNRDHLLTVLESIRTSSKDLQYLPPFISRSPEADMGALLELGREIDAVLESDPELSMLSELLSSLKSTLDELQKSQGYRLVPLIRRQAKYYRISRIASEIEAHARGYLDKEIVVNLMRTLSRPDSGEEEKLQALGDFQDRVEQGFHIGLQDLILKSKAFSILESKLCDPDCPKVGREKSASAIVSLVKFNRNVFVGLVLMGPTVGALVSIGSSQSIAALSSLVRLIRSPLIDEMYVHGEVAQIVNLLGSVENDLATRVSCLECVCEIAYYGRKEIVKGVIMQGRIVERLMELQRWVGDRKESPFWSCVSIFAVQVEVGEGLTHQEKRELKMEILKRVKEASVSEAEAASITAEVLWGSSPWSF</sequence>
<evidence type="ECO:0000313" key="2">
    <source>
        <dbReference type="Proteomes" id="UP001346149"/>
    </source>
</evidence>
<dbReference type="SUPFAM" id="SSF48371">
    <property type="entry name" value="ARM repeat"/>
    <property type="match status" value="1"/>
</dbReference>
<dbReference type="InterPro" id="IPR016024">
    <property type="entry name" value="ARM-type_fold"/>
</dbReference>
<dbReference type="Proteomes" id="UP001346149">
    <property type="component" value="Unassembled WGS sequence"/>
</dbReference>